<dbReference type="Pfam" id="PF12146">
    <property type="entry name" value="Hydrolase_4"/>
    <property type="match status" value="1"/>
</dbReference>
<dbReference type="AlphaFoldDB" id="A0A8J7FTP8"/>
<gene>
    <name evidence="2" type="ORF">INR99_13680</name>
</gene>
<sequence length="246" mass="26445">MNFLELEWNGIALAGSVQLPPGARKGLLLLHGFTGNRIEYTYFFAELARQLEGRGIATFRFDFPGCGESGGNFADITLAQQAGVTRFLLSELTPRYPQLEWHLLGFSMGGRVALQAATACGGQLQSLVLLAPAMNLADVVAQAHAQGVPLVDGSSDFLGMPIGVPLLEELRANDPLSGVGELDLPVLIVHGEGDLAVPVGSSAALAQALPLVRREIWPLADHTFSRLSWRRELAQRLADWVQQPLG</sequence>
<keyword evidence="2" id="KW-0378">Hydrolase</keyword>
<dbReference type="Proteomes" id="UP000604481">
    <property type="component" value="Unassembled WGS sequence"/>
</dbReference>
<proteinExistence type="predicted"/>
<dbReference type="Gene3D" id="3.40.50.1820">
    <property type="entry name" value="alpha/beta hydrolase"/>
    <property type="match status" value="1"/>
</dbReference>
<evidence type="ECO:0000259" key="1">
    <source>
        <dbReference type="Pfam" id="PF12146"/>
    </source>
</evidence>
<dbReference type="EMBL" id="JADFUA010000009">
    <property type="protein sequence ID" value="MBE9610386.1"/>
    <property type="molecule type" value="Genomic_DNA"/>
</dbReference>
<reference evidence="2 3" key="1">
    <citation type="submission" date="2020-10" db="EMBL/GenBank/DDBJ databases">
        <title>The genome sequence of Chitinilyticum litopenaei 4Y14.</title>
        <authorList>
            <person name="Liu Y."/>
        </authorList>
    </citation>
    <scope>NUCLEOTIDE SEQUENCE [LARGE SCALE GENOMIC DNA]</scope>
    <source>
        <strain evidence="2 3">4Y14</strain>
    </source>
</reference>
<dbReference type="RefSeq" id="WP_194116933.1">
    <property type="nucleotide sequence ID" value="NZ_JADFUA010000009.1"/>
</dbReference>
<dbReference type="SUPFAM" id="SSF53474">
    <property type="entry name" value="alpha/beta-Hydrolases"/>
    <property type="match status" value="1"/>
</dbReference>
<keyword evidence="3" id="KW-1185">Reference proteome</keyword>
<name>A0A8J7FTP8_9NEIS</name>
<organism evidence="2 3">
    <name type="scientific">Chitinilyticum piscinae</name>
    <dbReference type="NCBI Taxonomy" id="2866724"/>
    <lineage>
        <taxon>Bacteria</taxon>
        <taxon>Pseudomonadati</taxon>
        <taxon>Pseudomonadota</taxon>
        <taxon>Betaproteobacteria</taxon>
        <taxon>Neisseriales</taxon>
        <taxon>Chitinibacteraceae</taxon>
        <taxon>Chitinilyticum</taxon>
    </lineage>
</organism>
<comment type="caution">
    <text evidence="2">The sequence shown here is derived from an EMBL/GenBank/DDBJ whole genome shotgun (WGS) entry which is preliminary data.</text>
</comment>
<dbReference type="GO" id="GO:0016787">
    <property type="term" value="F:hydrolase activity"/>
    <property type="evidence" value="ECO:0007669"/>
    <property type="project" value="UniProtKB-KW"/>
</dbReference>
<dbReference type="PANTHER" id="PTHR43689:SF8">
    <property type="entry name" value="ALPHA_BETA-HYDROLASES SUPERFAMILY PROTEIN"/>
    <property type="match status" value="1"/>
</dbReference>
<accession>A0A8J7FTP8</accession>
<protein>
    <submittedName>
        <fullName evidence="2">Alpha/beta fold hydrolase</fullName>
    </submittedName>
</protein>
<dbReference type="InterPro" id="IPR022742">
    <property type="entry name" value="Hydrolase_4"/>
</dbReference>
<dbReference type="InterPro" id="IPR029058">
    <property type="entry name" value="AB_hydrolase_fold"/>
</dbReference>
<feature type="domain" description="Serine aminopeptidase S33" evidence="1">
    <location>
        <begin position="24"/>
        <end position="140"/>
    </location>
</feature>
<dbReference type="PANTHER" id="PTHR43689">
    <property type="entry name" value="HYDROLASE"/>
    <property type="match status" value="1"/>
</dbReference>
<evidence type="ECO:0000313" key="2">
    <source>
        <dbReference type="EMBL" id="MBE9610386.1"/>
    </source>
</evidence>
<evidence type="ECO:0000313" key="3">
    <source>
        <dbReference type="Proteomes" id="UP000604481"/>
    </source>
</evidence>